<organism evidence="1 2">
    <name type="scientific">Tanacetum coccineum</name>
    <dbReference type="NCBI Taxonomy" id="301880"/>
    <lineage>
        <taxon>Eukaryota</taxon>
        <taxon>Viridiplantae</taxon>
        <taxon>Streptophyta</taxon>
        <taxon>Embryophyta</taxon>
        <taxon>Tracheophyta</taxon>
        <taxon>Spermatophyta</taxon>
        <taxon>Magnoliopsida</taxon>
        <taxon>eudicotyledons</taxon>
        <taxon>Gunneridae</taxon>
        <taxon>Pentapetalae</taxon>
        <taxon>asterids</taxon>
        <taxon>campanulids</taxon>
        <taxon>Asterales</taxon>
        <taxon>Asteraceae</taxon>
        <taxon>Asteroideae</taxon>
        <taxon>Anthemideae</taxon>
        <taxon>Anthemidinae</taxon>
        <taxon>Tanacetum</taxon>
    </lineage>
</organism>
<dbReference type="EMBL" id="BQNB010017422">
    <property type="protein sequence ID" value="GJT62985.1"/>
    <property type="molecule type" value="Genomic_DNA"/>
</dbReference>
<evidence type="ECO:0000313" key="2">
    <source>
        <dbReference type="Proteomes" id="UP001151760"/>
    </source>
</evidence>
<dbReference type="Proteomes" id="UP001151760">
    <property type="component" value="Unassembled WGS sequence"/>
</dbReference>
<protein>
    <recommendedName>
        <fullName evidence="3">Reverse transcriptase Ty1/copia-type domain-containing protein</fullName>
    </recommendedName>
</protein>
<evidence type="ECO:0008006" key="3">
    <source>
        <dbReference type="Google" id="ProtNLM"/>
    </source>
</evidence>
<proteinExistence type="predicted"/>
<reference evidence="1" key="2">
    <citation type="submission" date="2022-01" db="EMBL/GenBank/DDBJ databases">
        <authorList>
            <person name="Yamashiro T."/>
            <person name="Shiraishi A."/>
            <person name="Satake H."/>
            <person name="Nakayama K."/>
        </authorList>
    </citation>
    <scope>NUCLEOTIDE SEQUENCE</scope>
</reference>
<evidence type="ECO:0000313" key="1">
    <source>
        <dbReference type="EMBL" id="GJT62985.1"/>
    </source>
</evidence>
<name>A0ABQ5FJ68_9ASTR</name>
<keyword evidence="2" id="KW-1185">Reference proteome</keyword>
<sequence>MTSKSNNTELTMLLNSGIASLSSSVIKKGYRKTSPLPTYLNKMIVFNTRRQQTKETYHIIFDESPDAIKFSKPSVDNINIVENERYLTKEYLYPYELSQRDGILTRAMAKELSVASAHECLFVDFLSEEDPKKVFEALRHPRWVDAMQDELNQFSRNKVWTLVLELCENSNGTPPNNLGPDLSGKAVNETQYRARYQAKSKEIPTLIVSTENFQLTLTMLDETWGRKKHSAEAEYVATAGCCANILWMKSQLTDYDIIYEKHIDIRYHFIRDHILKGDIELHFIPTQYQLADIFTKPLDEPTFKRLIVELDLHEHLGFCRLRWKIDDDENYNNQFSIT</sequence>
<reference evidence="1" key="1">
    <citation type="journal article" date="2022" name="Int. J. Mol. Sci.">
        <title>Draft Genome of Tanacetum Coccineum: Genomic Comparison of Closely Related Tanacetum-Family Plants.</title>
        <authorList>
            <person name="Yamashiro T."/>
            <person name="Shiraishi A."/>
            <person name="Nakayama K."/>
            <person name="Satake H."/>
        </authorList>
    </citation>
    <scope>NUCLEOTIDE SEQUENCE</scope>
</reference>
<comment type="caution">
    <text evidence="1">The sequence shown here is derived from an EMBL/GenBank/DDBJ whole genome shotgun (WGS) entry which is preliminary data.</text>
</comment>
<dbReference type="CDD" id="cd09272">
    <property type="entry name" value="RNase_HI_RT_Ty1"/>
    <property type="match status" value="1"/>
</dbReference>
<gene>
    <name evidence="1" type="ORF">Tco_1006518</name>
</gene>
<accession>A0ABQ5FJ68</accession>